<dbReference type="RefSeq" id="WP_340365986.1">
    <property type="nucleotide sequence ID" value="NZ_JBBKZV010000018.1"/>
</dbReference>
<accession>A0ABU8W5T6</accession>
<name>A0ABU8W5T6_9BURK</name>
<reference evidence="1 2" key="1">
    <citation type="submission" date="2024-03" db="EMBL/GenBank/DDBJ databases">
        <title>Novel species of the genus Variovorax.</title>
        <authorList>
            <person name="Liu Q."/>
            <person name="Xin Y.-H."/>
        </authorList>
    </citation>
    <scope>NUCLEOTIDE SEQUENCE [LARGE SCALE GENOMIC DNA]</scope>
    <source>
        <strain evidence="1 2">KACC 18501</strain>
    </source>
</reference>
<sequence length="260" mass="28540">MDMEIASLLTSAEIRVHLSAGALIACEMKRTWGKSAVSRKASFEFIAGERAIAMDALATWIADAPARRTIVWIVGTTEAQYFMLPWSPAHQDRVLRDAYARERFEQLYEQDASQARFCFAEQSAGKGQLVSCISNELHAELVAHAESAGCELAGIKPSISAVWDRFRDVLETEQGTLCVVDGDRQAIVRHNKTHIEDIVVKARGEIPPAPASRQGVFRLFSNAATREPASKPYANLNLPTRRGFVAAQDAAYSFALCGAL</sequence>
<evidence type="ECO:0000313" key="1">
    <source>
        <dbReference type="EMBL" id="MEJ8824958.1"/>
    </source>
</evidence>
<organism evidence="1 2">
    <name type="scientific">Variovorax humicola</name>
    <dbReference type="NCBI Taxonomy" id="1769758"/>
    <lineage>
        <taxon>Bacteria</taxon>
        <taxon>Pseudomonadati</taxon>
        <taxon>Pseudomonadota</taxon>
        <taxon>Betaproteobacteria</taxon>
        <taxon>Burkholderiales</taxon>
        <taxon>Comamonadaceae</taxon>
        <taxon>Variovorax</taxon>
    </lineage>
</organism>
<comment type="caution">
    <text evidence="1">The sequence shown here is derived from an EMBL/GenBank/DDBJ whole genome shotgun (WGS) entry which is preliminary data.</text>
</comment>
<dbReference type="EMBL" id="JBBKZV010000018">
    <property type="protein sequence ID" value="MEJ8824958.1"/>
    <property type="molecule type" value="Genomic_DNA"/>
</dbReference>
<proteinExistence type="predicted"/>
<keyword evidence="2" id="KW-1185">Reference proteome</keyword>
<gene>
    <name evidence="1" type="ORF">WKW80_23505</name>
</gene>
<evidence type="ECO:0000313" key="2">
    <source>
        <dbReference type="Proteomes" id="UP001363010"/>
    </source>
</evidence>
<protein>
    <submittedName>
        <fullName evidence="1">Uncharacterized protein</fullName>
    </submittedName>
</protein>
<dbReference type="Proteomes" id="UP001363010">
    <property type="component" value="Unassembled WGS sequence"/>
</dbReference>